<dbReference type="EMBL" id="CP144751">
    <property type="protein sequence ID" value="WVZ83488.1"/>
    <property type="molecule type" value="Genomic_DNA"/>
</dbReference>
<keyword evidence="4" id="KW-1185">Reference proteome</keyword>
<dbReference type="InterPro" id="IPR026960">
    <property type="entry name" value="RVT-Znf"/>
</dbReference>
<evidence type="ECO:0000313" key="3">
    <source>
        <dbReference type="EMBL" id="WVZ83488.1"/>
    </source>
</evidence>
<feature type="region of interest" description="Disordered" evidence="1">
    <location>
        <begin position="1"/>
        <end position="76"/>
    </location>
</feature>
<name>A0AAQ3X2D9_PASNO</name>
<organism evidence="3 4">
    <name type="scientific">Paspalum notatum var. saurae</name>
    <dbReference type="NCBI Taxonomy" id="547442"/>
    <lineage>
        <taxon>Eukaryota</taxon>
        <taxon>Viridiplantae</taxon>
        <taxon>Streptophyta</taxon>
        <taxon>Embryophyta</taxon>
        <taxon>Tracheophyta</taxon>
        <taxon>Spermatophyta</taxon>
        <taxon>Magnoliopsida</taxon>
        <taxon>Liliopsida</taxon>
        <taxon>Poales</taxon>
        <taxon>Poaceae</taxon>
        <taxon>PACMAD clade</taxon>
        <taxon>Panicoideae</taxon>
        <taxon>Andropogonodae</taxon>
        <taxon>Paspaleae</taxon>
        <taxon>Paspalinae</taxon>
        <taxon>Paspalum</taxon>
    </lineage>
</organism>
<sequence length="478" mass="54108">MAMDTRTGGARWSPTVGGGRQRTRRLAARTDVHLQQREGGGGDGKGKGAEAAARVGGEKESRKASPSSSLGPMPASGGLLWQRRGVETALVETVLSAITTYHMTVFPLSKRAIRKIDKLRRNFLWKGAEEAKGGHCLVNWPRVCRSKKLGGLGVRDLQRFNWALRLRWIWFRWKDQNKPWNGLDITTNSAEMELFRACTKITVGNGLRTNFWQQGAAPKNIAPLCYTLAYRKNLKVAHAVQQNRWMRGIQRMSSEQEISQFVTLWSRLSSVQLTPMDDDISWKFTADGKYTAKSAYDSQFFGSRPDFTWTRIWKAKAEPKCRFFAWLLLQRKIWTADTIIRRGGQTDSHCPLCNVRSETPVHLFANCSFSRAIWSQLALLNNQLSTTNYARIKDWWAAAATDGGKTQAVIYAAWNIWKERCRRKYDNKAMTAVQVANLVKQDLSLFLMATVSPAHCFDLVICCNCSSPPSMKRQNTCL</sequence>
<evidence type="ECO:0000256" key="1">
    <source>
        <dbReference type="SAM" id="MobiDB-lite"/>
    </source>
</evidence>
<protein>
    <recommendedName>
        <fullName evidence="2">Reverse transcriptase zinc-binding domain-containing protein</fullName>
    </recommendedName>
</protein>
<evidence type="ECO:0000313" key="4">
    <source>
        <dbReference type="Proteomes" id="UP001341281"/>
    </source>
</evidence>
<accession>A0AAQ3X2D9</accession>
<feature type="domain" description="Reverse transcriptase zinc-binding" evidence="2">
    <location>
        <begin position="290"/>
        <end position="374"/>
    </location>
</feature>
<proteinExistence type="predicted"/>
<evidence type="ECO:0000259" key="2">
    <source>
        <dbReference type="Pfam" id="PF13966"/>
    </source>
</evidence>
<reference evidence="3 4" key="1">
    <citation type="submission" date="2024-02" db="EMBL/GenBank/DDBJ databases">
        <title>High-quality chromosome-scale genome assembly of Pensacola bahiagrass (Paspalum notatum Flugge var. saurae).</title>
        <authorList>
            <person name="Vega J.M."/>
            <person name="Podio M."/>
            <person name="Orjuela J."/>
            <person name="Siena L.A."/>
            <person name="Pessino S.C."/>
            <person name="Combes M.C."/>
            <person name="Mariac C."/>
            <person name="Albertini E."/>
            <person name="Pupilli F."/>
            <person name="Ortiz J.P.A."/>
            <person name="Leblanc O."/>
        </authorList>
    </citation>
    <scope>NUCLEOTIDE SEQUENCE [LARGE SCALE GENOMIC DNA]</scope>
    <source>
        <strain evidence="3">R1</strain>
        <tissue evidence="3">Leaf</tissue>
    </source>
</reference>
<dbReference type="PANTHER" id="PTHR33116">
    <property type="entry name" value="REVERSE TRANSCRIPTASE ZINC-BINDING DOMAIN-CONTAINING PROTEIN-RELATED-RELATED"/>
    <property type="match status" value="1"/>
</dbReference>
<dbReference type="AlphaFoldDB" id="A0AAQ3X2D9"/>
<dbReference type="Proteomes" id="UP001341281">
    <property type="component" value="Chromosome 07"/>
</dbReference>
<dbReference type="Pfam" id="PF13966">
    <property type="entry name" value="zf-RVT"/>
    <property type="match status" value="1"/>
</dbReference>
<gene>
    <name evidence="3" type="ORF">U9M48_030630</name>
</gene>
<dbReference type="PANTHER" id="PTHR33116:SF87">
    <property type="entry name" value="OS01G0158850 PROTEIN"/>
    <property type="match status" value="1"/>
</dbReference>